<proteinExistence type="predicted"/>
<dbReference type="EMBL" id="SMZO01000016">
    <property type="protein sequence ID" value="TDL88151.1"/>
    <property type="molecule type" value="Genomic_DNA"/>
</dbReference>
<comment type="caution">
    <text evidence="3">The sequence shown here is derived from an EMBL/GenBank/DDBJ whole genome shotgun (WGS) entry which is preliminary data.</text>
</comment>
<dbReference type="AlphaFoldDB" id="A0A4R6AU77"/>
<keyword evidence="4" id="KW-1185">Reference proteome</keyword>
<dbReference type="Pfam" id="PF10442">
    <property type="entry name" value="FIST_C"/>
    <property type="match status" value="1"/>
</dbReference>
<evidence type="ECO:0000313" key="4">
    <source>
        <dbReference type="Proteomes" id="UP000294562"/>
    </source>
</evidence>
<dbReference type="Proteomes" id="UP000294562">
    <property type="component" value="Unassembled WGS sequence"/>
</dbReference>
<evidence type="ECO:0000259" key="1">
    <source>
        <dbReference type="SMART" id="SM00897"/>
    </source>
</evidence>
<dbReference type="SMART" id="SM00897">
    <property type="entry name" value="FIST"/>
    <property type="match status" value="1"/>
</dbReference>
<dbReference type="PANTHER" id="PTHR40252">
    <property type="entry name" value="BLR0328 PROTEIN"/>
    <property type="match status" value="1"/>
</dbReference>
<feature type="domain" description="FIST C-domain" evidence="2">
    <location>
        <begin position="243"/>
        <end position="372"/>
    </location>
</feature>
<evidence type="ECO:0000313" key="3">
    <source>
        <dbReference type="EMBL" id="TDL88151.1"/>
    </source>
</evidence>
<organism evidence="3 4">
    <name type="scientific">Meridianimarinicoccus aquatilis</name>
    <dbReference type="NCBI Taxonomy" id="2552766"/>
    <lineage>
        <taxon>Bacteria</taxon>
        <taxon>Pseudomonadati</taxon>
        <taxon>Pseudomonadota</taxon>
        <taxon>Alphaproteobacteria</taxon>
        <taxon>Rhodobacterales</taxon>
        <taxon>Paracoccaceae</taxon>
        <taxon>Meridianimarinicoccus</taxon>
    </lineage>
</organism>
<evidence type="ECO:0000259" key="2">
    <source>
        <dbReference type="SMART" id="SM01204"/>
    </source>
</evidence>
<sequence>MVVSPKRPTPDVECATTEIVRRASVRSNHQGAVSYLAKTLGGDLGQVMLFIDPEADFDRIISEADEAFAPASVIACTTAGEIGVEGYTDGEIVAIGFPAQHFMVSTLLITDLDKLRSHDVIGEVIRTRMALDARTPHFPHAFAFVMVDGLSRCEDQLMSCLASGLSTLPVFGGSAGDGVRFENTRISIDGSCYRNAAIVSFVRTDCPVRVFSLNHLDPGTERMVVTKANPSHRMVQEINARPAAREYARILGKNPDFLSQFTFAAHPLVVRVGGQHHVRAIQRVTEDGALVFFSAIDEGIVLTLAKVGDIAAHLDAAMEDISGDGEVDMILACDCLLRRIEATQKQAARDMSGTLVKNRVMGFNTYGEQVGAKHVNQTMTGVAIYAPISAFAPVNRQD</sequence>
<name>A0A4R6AU77_9RHOB</name>
<dbReference type="SMART" id="SM01204">
    <property type="entry name" value="FIST_C"/>
    <property type="match status" value="1"/>
</dbReference>
<dbReference type="Pfam" id="PF08495">
    <property type="entry name" value="FIST"/>
    <property type="match status" value="1"/>
</dbReference>
<dbReference type="OrthoDB" id="9807948at2"/>
<feature type="domain" description="FIST" evidence="1">
    <location>
        <begin position="43"/>
        <end position="242"/>
    </location>
</feature>
<protein>
    <submittedName>
        <fullName evidence="3">GfdT protein</fullName>
    </submittedName>
</protein>
<dbReference type="InterPro" id="IPR013702">
    <property type="entry name" value="FIST_domain_N"/>
</dbReference>
<gene>
    <name evidence="3" type="ORF">E2L05_08915</name>
</gene>
<reference evidence="3 4" key="1">
    <citation type="submission" date="2019-03" db="EMBL/GenBank/DDBJ databases">
        <title>Rhodobacteraceae bacterium SM1902, a new member of the family Rhodobacteraceae isolated from Yantai.</title>
        <authorList>
            <person name="Sun Y."/>
        </authorList>
    </citation>
    <scope>NUCLEOTIDE SEQUENCE [LARGE SCALE GENOMIC DNA]</scope>
    <source>
        <strain evidence="3 4">SM1902</strain>
    </source>
</reference>
<dbReference type="PANTHER" id="PTHR40252:SF2">
    <property type="entry name" value="BLR0328 PROTEIN"/>
    <property type="match status" value="1"/>
</dbReference>
<accession>A0A4R6AU77</accession>
<dbReference type="InterPro" id="IPR019494">
    <property type="entry name" value="FIST_C"/>
</dbReference>